<dbReference type="RefSeq" id="WP_121303499.1">
    <property type="nucleotide sequence ID" value="NZ_RBWW01000001.1"/>
</dbReference>
<comment type="caution">
    <text evidence="2">The sequence shown here is derived from an EMBL/GenBank/DDBJ whole genome shotgun (WGS) entry which is preliminary data.</text>
</comment>
<dbReference type="AlphaFoldDB" id="A0A495R9E9"/>
<evidence type="ECO:0000256" key="1">
    <source>
        <dbReference type="SAM" id="Phobius"/>
    </source>
</evidence>
<accession>A0A495R9E9</accession>
<sequence>MKASIAIMLVMLVTVGPVSYMMADSPFEPDHNGRSEAIAPAIVYGGALLAGGVTGGAVGWQVNDFLKPTQDQIRNELSDEYNTTIEEAANDTLRQAVHSNAIVSEGTNIGFLDNVDNDATTIEGQIEQRAGQAILREGNNVTSETELINIAEGAASEFGQVRQSNLIETHNFMALSAKEYHGQLVTAQYEQDIGAIDSFDVSSASEFSSISSSSDFMEIDVTDDIVANGSDITDIDGTRSALVPIDPVDKTVIVDLNDNKITLNGSGDPDALVTADASSGKSNIIVKNGQYIGEGASLVGHYADGTNAKVNVIDMTVSTSGGDYYDTNGGSIDVYNESTTYDAGDPRNRVSSAEFVDSKHDLLASPDPVTFSATEIANQNSRFDNASDVPMATFTQNNQTVSLPAINVSLDPSYMGENNTVRFATPYTADTGEPLVGPNGTGQTLAIKTPTSGVSDYAQPVDYARAYDQLTTTDDIMSESYSAVSSYASQQWSKYIADIASNESKTLADNENLSQDLGQLTTPAPEEPEQVTIQYTGLYEGTTLPSTDVIHVEEEDGDQYAGALFSTDMSALMEQTSSPDKVEEGDTFDVSVTNRTFIVSQDTGETNTLEGNVEVTLIEGKESADVREYGLERTDLGGQAQRLADQAEVTRKTVDDPGTVGVPTDPDNGLPFSPMILLVIAGAVVVLVVLND</sequence>
<evidence type="ECO:0000313" key="2">
    <source>
        <dbReference type="EMBL" id="RKS83478.1"/>
    </source>
</evidence>
<keyword evidence="3" id="KW-1185">Reference proteome</keyword>
<dbReference type="EMBL" id="RBWW01000001">
    <property type="protein sequence ID" value="RKS83478.1"/>
    <property type="molecule type" value="Genomic_DNA"/>
</dbReference>
<keyword evidence="1" id="KW-0472">Membrane</keyword>
<proteinExistence type="predicted"/>
<reference evidence="2 3" key="1">
    <citation type="submission" date="2018-10" db="EMBL/GenBank/DDBJ databases">
        <title>Genomic Encyclopedia of Archaeal and Bacterial Type Strains, Phase II (KMG-II): from individual species to whole genera.</title>
        <authorList>
            <person name="Goeker M."/>
        </authorList>
    </citation>
    <scope>NUCLEOTIDE SEQUENCE [LARGE SCALE GENOMIC DNA]</scope>
    <source>
        <strain evidence="2 3">DSM 11927</strain>
    </source>
</reference>
<evidence type="ECO:0000313" key="3">
    <source>
        <dbReference type="Proteomes" id="UP000268233"/>
    </source>
</evidence>
<keyword evidence="1" id="KW-0812">Transmembrane</keyword>
<dbReference type="Proteomes" id="UP000268233">
    <property type="component" value="Unassembled WGS sequence"/>
</dbReference>
<keyword evidence="1" id="KW-1133">Transmembrane helix</keyword>
<organism evidence="2 3">
    <name type="scientific">Haloarcula quadrata</name>
    <dbReference type="NCBI Taxonomy" id="182779"/>
    <lineage>
        <taxon>Archaea</taxon>
        <taxon>Methanobacteriati</taxon>
        <taxon>Methanobacteriota</taxon>
        <taxon>Stenosarchaea group</taxon>
        <taxon>Halobacteria</taxon>
        <taxon>Halobacteriales</taxon>
        <taxon>Haloarculaceae</taxon>
        <taxon>Haloarcula</taxon>
    </lineage>
</organism>
<feature type="transmembrane region" description="Helical" evidence="1">
    <location>
        <begin position="672"/>
        <end position="690"/>
    </location>
</feature>
<name>A0A495R9E9_9EURY</name>
<gene>
    <name evidence="2" type="ORF">BDK61_2863</name>
</gene>
<protein>
    <submittedName>
        <fullName evidence="2">Uncharacterized protein</fullName>
    </submittedName>
</protein>